<dbReference type="InterPro" id="IPR039883">
    <property type="entry name" value="Fcf2/DNTTIP2"/>
</dbReference>
<evidence type="ECO:0000256" key="1">
    <source>
        <dbReference type="ARBA" id="ARBA00004604"/>
    </source>
</evidence>
<feature type="compositionally biased region" description="Basic residues" evidence="3">
    <location>
        <begin position="531"/>
        <end position="550"/>
    </location>
</feature>
<feature type="compositionally biased region" description="Basic and acidic residues" evidence="3">
    <location>
        <begin position="508"/>
        <end position="517"/>
    </location>
</feature>
<comment type="subcellular location">
    <subcellularLocation>
        <location evidence="1">Nucleus</location>
        <location evidence="1">Nucleolus</location>
    </subcellularLocation>
</comment>
<reference evidence="5" key="1">
    <citation type="submission" date="2020-06" db="EMBL/GenBank/DDBJ databases">
        <authorList>
            <consortium name="Plant Systems Biology data submission"/>
        </authorList>
    </citation>
    <scope>NUCLEOTIDE SEQUENCE</scope>
    <source>
        <strain evidence="5">D6</strain>
    </source>
</reference>
<feature type="compositionally biased region" description="Basic and acidic residues" evidence="3">
    <location>
        <begin position="134"/>
        <end position="148"/>
    </location>
</feature>
<feature type="compositionally biased region" description="Polar residues" evidence="3">
    <location>
        <begin position="58"/>
        <end position="67"/>
    </location>
</feature>
<feature type="compositionally biased region" description="Low complexity" evidence="3">
    <location>
        <begin position="316"/>
        <end position="325"/>
    </location>
</feature>
<dbReference type="OrthoDB" id="427886at2759"/>
<evidence type="ECO:0000313" key="6">
    <source>
        <dbReference type="Proteomes" id="UP001153069"/>
    </source>
</evidence>
<dbReference type="InterPro" id="IPR014810">
    <property type="entry name" value="Fcf2_C"/>
</dbReference>
<evidence type="ECO:0000256" key="2">
    <source>
        <dbReference type="ARBA" id="ARBA00023242"/>
    </source>
</evidence>
<name>A0A9N8HHJ2_9STRA</name>
<feature type="compositionally biased region" description="Basic and acidic residues" evidence="3">
    <location>
        <begin position="99"/>
        <end position="108"/>
    </location>
</feature>
<dbReference type="AlphaFoldDB" id="A0A9N8HHJ2"/>
<proteinExistence type="predicted"/>
<feature type="domain" description="Fcf2 pre-rRNA processing C-terminal" evidence="4">
    <location>
        <begin position="430"/>
        <end position="520"/>
    </location>
</feature>
<dbReference type="PANTHER" id="PTHR21686:SF12">
    <property type="entry name" value="DEOXYNUCLEOTIDYLTRANSFERASE TERMINAL-INTERACTING PROTEIN 2"/>
    <property type="match status" value="1"/>
</dbReference>
<dbReference type="GO" id="GO:0005730">
    <property type="term" value="C:nucleolus"/>
    <property type="evidence" value="ECO:0007669"/>
    <property type="project" value="UniProtKB-SubCell"/>
</dbReference>
<feature type="compositionally biased region" description="Basic and acidic residues" evidence="3">
    <location>
        <begin position="265"/>
        <end position="278"/>
    </location>
</feature>
<feature type="region of interest" description="Disordered" evidence="3">
    <location>
        <begin position="508"/>
        <end position="550"/>
    </location>
</feature>
<dbReference type="Proteomes" id="UP001153069">
    <property type="component" value="Unassembled WGS sequence"/>
</dbReference>
<evidence type="ECO:0000313" key="5">
    <source>
        <dbReference type="EMBL" id="CAB9512997.1"/>
    </source>
</evidence>
<keyword evidence="2" id="KW-0539">Nucleus</keyword>
<dbReference type="GO" id="GO:0006396">
    <property type="term" value="P:RNA processing"/>
    <property type="evidence" value="ECO:0007669"/>
    <property type="project" value="TreeGrafter"/>
</dbReference>
<dbReference type="PANTHER" id="PTHR21686">
    <property type="entry name" value="DEOXYNUCLEOTIDYLTRANSFERASE TERMINAL-INTERACTING PROTEIN 2"/>
    <property type="match status" value="1"/>
</dbReference>
<feature type="compositionally biased region" description="Low complexity" evidence="3">
    <location>
        <begin position="228"/>
        <end position="247"/>
    </location>
</feature>
<dbReference type="GO" id="GO:0003723">
    <property type="term" value="F:RNA binding"/>
    <property type="evidence" value="ECO:0007669"/>
    <property type="project" value="TreeGrafter"/>
</dbReference>
<comment type="caution">
    <text evidence="5">The sequence shown here is derived from an EMBL/GenBank/DDBJ whole genome shotgun (WGS) entry which is preliminary data.</text>
</comment>
<dbReference type="Pfam" id="PF08698">
    <property type="entry name" value="Fcf2"/>
    <property type="match status" value="1"/>
</dbReference>
<feature type="compositionally biased region" description="Basic and acidic residues" evidence="3">
    <location>
        <begin position="203"/>
        <end position="217"/>
    </location>
</feature>
<feature type="region of interest" description="Disordered" evidence="3">
    <location>
        <begin position="1"/>
        <end position="340"/>
    </location>
</feature>
<gene>
    <name evidence="5" type="ORF">SEMRO_565_G167680.1</name>
</gene>
<keyword evidence="6" id="KW-1185">Reference proteome</keyword>
<feature type="compositionally biased region" description="Basic and acidic residues" evidence="3">
    <location>
        <begin position="170"/>
        <end position="183"/>
    </location>
</feature>
<dbReference type="EMBL" id="CAICTM010000564">
    <property type="protein sequence ID" value="CAB9512997.1"/>
    <property type="molecule type" value="Genomic_DNA"/>
</dbReference>
<evidence type="ECO:0000259" key="4">
    <source>
        <dbReference type="Pfam" id="PF08698"/>
    </source>
</evidence>
<sequence>MVSTRRRRLAAETPESPEATPNGQDKETTTPQRGGPSFKGTPRKIEKEMTTPKRSRSPTRQSRSKSPTPKRERSKSPTRQSRSKSPPKQSPDKSPAAKKTKDSMETAKEPVNASEVKEIEQQSTVSDLPVIQESKPDERDTEAAKAEKNQSPSPKKSSPGRSKASSKTPVESKEVPMEEEKGGDNSIKSGGSPSPIKPFLKIAEYKKEQQEEKETPNSRKSKRKNNNKKNGSTKTSGSPSPNKPSGTVSETTECKDDVPMEEEHEADKDTDKKTDGKLGKSKTPQKQEETPGASSAQEDEAAFVEKSTKPLQRLPKITTLVGKTTTTKRKKKKAPRNELTSFIPGYTAKLQLDSSSLDSQRPGLDALRKRALVTDKTTAGFVKGTLANQKRTEAVVATQQHKTTMTWSSTKDGKVVKSSFKLGTKRDAPNHAGDQWFGMVPTPMTEDVKRDLKVIRYRNYLDPKRFYKSADTTSKFVQVGTVVEGTAEFYSSRLTKKERRANLTEELMADHATADYTKRKHTSMQQAKGQQSRKRQKQTSSKKRGKRFHA</sequence>
<protein>
    <submittedName>
        <fullName evidence="5">Deoxynucleotidyltransferase terminal-interacting protein 2</fullName>
    </submittedName>
</protein>
<evidence type="ECO:0000256" key="3">
    <source>
        <dbReference type="SAM" id="MobiDB-lite"/>
    </source>
</evidence>
<organism evidence="5 6">
    <name type="scientific">Seminavis robusta</name>
    <dbReference type="NCBI Taxonomy" id="568900"/>
    <lineage>
        <taxon>Eukaryota</taxon>
        <taxon>Sar</taxon>
        <taxon>Stramenopiles</taxon>
        <taxon>Ochrophyta</taxon>
        <taxon>Bacillariophyta</taxon>
        <taxon>Bacillariophyceae</taxon>
        <taxon>Bacillariophycidae</taxon>
        <taxon>Naviculales</taxon>
        <taxon>Naviculaceae</taxon>
        <taxon>Seminavis</taxon>
    </lineage>
</organism>
<feature type="compositionally biased region" description="Low complexity" evidence="3">
    <location>
        <begin position="151"/>
        <end position="167"/>
    </location>
</feature>
<accession>A0A9N8HHJ2</accession>